<dbReference type="InterPro" id="IPR053065">
    <property type="entry name" value="Archenteron_Induction-Rel"/>
</dbReference>
<gene>
    <name evidence="4" type="ORF">PHLCEN_2v612</name>
</gene>
<feature type="transmembrane region" description="Helical" evidence="2">
    <location>
        <begin position="343"/>
        <end position="367"/>
    </location>
</feature>
<evidence type="ECO:0000256" key="1">
    <source>
        <dbReference type="SAM" id="MobiDB-lite"/>
    </source>
</evidence>
<comment type="caution">
    <text evidence="4">The sequence shown here is derived from an EMBL/GenBank/DDBJ whole genome shotgun (WGS) entry which is preliminary data.</text>
</comment>
<keyword evidence="2" id="KW-0472">Membrane</keyword>
<accession>A0A2R6S5J1</accession>
<protein>
    <recommendedName>
        <fullName evidence="3">Vacuolar sorting protein Vps3844 C-terminal domain-containing protein</fullName>
    </recommendedName>
</protein>
<organism evidence="4 5">
    <name type="scientific">Hermanssonia centrifuga</name>
    <dbReference type="NCBI Taxonomy" id="98765"/>
    <lineage>
        <taxon>Eukaryota</taxon>
        <taxon>Fungi</taxon>
        <taxon>Dikarya</taxon>
        <taxon>Basidiomycota</taxon>
        <taxon>Agaricomycotina</taxon>
        <taxon>Agaricomycetes</taxon>
        <taxon>Polyporales</taxon>
        <taxon>Meruliaceae</taxon>
        <taxon>Hermanssonia</taxon>
    </lineage>
</organism>
<name>A0A2R6S5J1_9APHY</name>
<dbReference type="PANTHER" id="PTHR36853:SF1">
    <property type="entry name" value="DUF3844 DOMAIN-CONTAINING PROTEIN"/>
    <property type="match status" value="1"/>
</dbReference>
<proteinExistence type="predicted"/>
<dbReference type="PANTHER" id="PTHR36853">
    <property type="entry name" value="EXPRESSED PROTEIN"/>
    <property type="match status" value="1"/>
</dbReference>
<dbReference type="InterPro" id="IPR024382">
    <property type="entry name" value="Vps3844_C"/>
</dbReference>
<evidence type="ECO:0000313" key="4">
    <source>
        <dbReference type="EMBL" id="PSS37536.1"/>
    </source>
</evidence>
<dbReference type="EMBL" id="MLYV02000038">
    <property type="protein sequence ID" value="PSS37536.1"/>
    <property type="molecule type" value="Genomic_DNA"/>
</dbReference>
<feature type="domain" description="Vacuolar sorting protein Vps3844 C-terminal" evidence="3">
    <location>
        <begin position="281"/>
        <end position="377"/>
    </location>
</feature>
<dbReference type="STRING" id="98765.A0A2R6S5J1"/>
<keyword evidence="2" id="KW-1133">Transmembrane helix</keyword>
<sequence length="387" mass="40610">MKTSHLASSLVYVFSFLNLLQIHAISVYLYPKPSSPVPERLDAGHASLALARHLGLERFEKLGDGDGIWNGALEANGEGWVGTASKDALLITLSEADAKELLPSSFESTFQLSSPPLDSLSPLIQAYLSRAAHTYSTVFSTASSTISQQAAQLLDMFSAPTEANQAFLTSISALVDFLDSQPSEPSVTPGYENFGAFEVNGLQELAKQYGKSSDPYQTAVKTLQAVFTSTISREDTKFAILTFPSPSPSPSPMTRRADPPQSPFPPPPVHPAEPISGVSTCFSSAEVCGNATDGCTGHGECVAASKIGRTCFVCACSASVDDQGRREDWAGTACERKDISGPFVLIGGTVVALVLLVGGSIALLSAIGSQELPSTLTGGVAGGLKRE</sequence>
<keyword evidence="5" id="KW-1185">Reference proteome</keyword>
<dbReference type="Proteomes" id="UP000186601">
    <property type="component" value="Unassembled WGS sequence"/>
</dbReference>
<dbReference type="GO" id="GO:0005783">
    <property type="term" value="C:endoplasmic reticulum"/>
    <property type="evidence" value="ECO:0007669"/>
    <property type="project" value="TreeGrafter"/>
</dbReference>
<evidence type="ECO:0000259" key="3">
    <source>
        <dbReference type="Pfam" id="PF12955"/>
    </source>
</evidence>
<feature type="compositionally biased region" description="Pro residues" evidence="1">
    <location>
        <begin position="260"/>
        <end position="270"/>
    </location>
</feature>
<dbReference type="AlphaFoldDB" id="A0A2R6S5J1"/>
<evidence type="ECO:0000256" key="2">
    <source>
        <dbReference type="SAM" id="Phobius"/>
    </source>
</evidence>
<dbReference type="OrthoDB" id="5583277at2759"/>
<reference evidence="4 5" key="1">
    <citation type="submission" date="2018-02" db="EMBL/GenBank/DDBJ databases">
        <title>Genome sequence of the basidiomycete white-rot fungus Phlebia centrifuga.</title>
        <authorList>
            <person name="Granchi Z."/>
            <person name="Peng M."/>
            <person name="de Vries R.P."/>
            <person name="Hilden K."/>
            <person name="Makela M.R."/>
            <person name="Grigoriev I."/>
            <person name="Riley R."/>
        </authorList>
    </citation>
    <scope>NUCLEOTIDE SEQUENCE [LARGE SCALE GENOMIC DNA]</scope>
    <source>
        <strain evidence="4 5">FBCC195</strain>
    </source>
</reference>
<keyword evidence="2" id="KW-0812">Transmembrane</keyword>
<feature type="region of interest" description="Disordered" evidence="1">
    <location>
        <begin position="243"/>
        <end position="270"/>
    </location>
</feature>
<dbReference type="Pfam" id="PF12955">
    <property type="entry name" value="Vps3844_C"/>
    <property type="match status" value="1"/>
</dbReference>
<evidence type="ECO:0000313" key="5">
    <source>
        <dbReference type="Proteomes" id="UP000186601"/>
    </source>
</evidence>